<organism evidence="1 2">
    <name type="scientific">Adonisia turfae CCMR0082</name>
    <dbReference type="NCBI Taxonomy" id="2304604"/>
    <lineage>
        <taxon>Bacteria</taxon>
        <taxon>Bacillati</taxon>
        <taxon>Cyanobacteriota</taxon>
        <taxon>Adonisia</taxon>
        <taxon>Adonisia turfae</taxon>
    </lineage>
</organism>
<name>A0A6M0SD93_9CYAN</name>
<reference evidence="1 2" key="1">
    <citation type="journal article" date="2020" name="Microb. Ecol.">
        <title>Ecogenomics of the Marine Benthic Filamentous Cyanobacterium Adonisia.</title>
        <authorList>
            <person name="Walter J.M."/>
            <person name="Coutinho F.H."/>
            <person name="Leomil L."/>
            <person name="Hargreaves P.I."/>
            <person name="Campeao M.E."/>
            <person name="Vieira V.V."/>
            <person name="Silva B.S."/>
            <person name="Fistarol G.O."/>
            <person name="Salomon P.S."/>
            <person name="Sawabe T."/>
            <person name="Mino S."/>
            <person name="Hosokawa M."/>
            <person name="Miyashita H."/>
            <person name="Maruyama F."/>
            <person name="van Verk M.C."/>
            <person name="Dutilh B.E."/>
            <person name="Thompson C.C."/>
            <person name="Thompson F.L."/>
        </authorList>
    </citation>
    <scope>NUCLEOTIDE SEQUENCE [LARGE SCALE GENOMIC DNA]</scope>
    <source>
        <strain evidence="1 2">CCMR0082</strain>
    </source>
</reference>
<dbReference type="RefSeq" id="WP_163666892.1">
    <property type="nucleotide sequence ID" value="NZ_QZCE01000002.1"/>
</dbReference>
<comment type="caution">
    <text evidence="1">The sequence shown here is derived from an EMBL/GenBank/DDBJ whole genome shotgun (WGS) entry which is preliminary data.</text>
</comment>
<evidence type="ECO:0000313" key="1">
    <source>
        <dbReference type="EMBL" id="NEZ65642.1"/>
    </source>
</evidence>
<proteinExistence type="predicted"/>
<protein>
    <submittedName>
        <fullName evidence="1">Uncharacterized protein</fullName>
    </submittedName>
</protein>
<dbReference type="Proteomes" id="UP000473574">
    <property type="component" value="Unassembled WGS sequence"/>
</dbReference>
<accession>A0A6M0SD93</accession>
<gene>
    <name evidence="1" type="ORF">D0962_23280</name>
</gene>
<evidence type="ECO:0000313" key="2">
    <source>
        <dbReference type="Proteomes" id="UP000473574"/>
    </source>
</evidence>
<dbReference type="EMBL" id="QZCE01000002">
    <property type="protein sequence ID" value="NEZ65642.1"/>
    <property type="molecule type" value="Genomic_DNA"/>
</dbReference>
<sequence length="128" mass="14753">MTLSRGTIWAVPIHNGAPYVMPKHPIVPHSHITLAYDVELSDWSPWVGVEFPAQMISQHWNDRVHAIKFAFLDTIPFQLTVRHMTVSRIEGASPIESTKMILDSQPQAIEIDDLYRLFRIQFGKFKEN</sequence>
<dbReference type="AlphaFoldDB" id="A0A6M0SD93"/>